<evidence type="ECO:0000256" key="3">
    <source>
        <dbReference type="ARBA" id="ARBA00023163"/>
    </source>
</evidence>
<keyword evidence="2 5" id="KW-0238">DNA-binding</keyword>
<name>A0AAN6I2W6_PICAN</name>
<keyword evidence="3 5" id="KW-0804">Transcription</keyword>
<evidence type="ECO:0000313" key="9">
    <source>
        <dbReference type="EMBL" id="KAG7844978.1"/>
    </source>
</evidence>
<evidence type="ECO:0000313" key="11">
    <source>
        <dbReference type="Proteomes" id="UP001197328"/>
    </source>
</evidence>
<reference evidence="8 11" key="1">
    <citation type="journal article" date="2021" name="G3 (Bethesda)">
        <title>Genomic diversity, chromosomal rearrangements, and interspecies hybridization in the ogataea polymorpha species complex.</title>
        <authorList>
            <person name="Hanson S.J."/>
            <person name="Cinneide E.O."/>
            <person name="Salzberg L.I."/>
            <person name="Wolfe K.H."/>
            <person name="McGowan J."/>
            <person name="Fitzpatrick D.A."/>
            <person name="Matlin K."/>
        </authorList>
    </citation>
    <scope>NUCLEOTIDE SEQUENCE</scope>
    <source>
        <strain evidence="9">51-138</strain>
        <strain evidence="8">61-244</strain>
    </source>
</reference>
<comment type="subcellular location">
    <subcellularLocation>
        <location evidence="5">Nucleus</location>
    </subcellularLocation>
</comment>
<feature type="domain" description="Alpha box" evidence="7">
    <location>
        <begin position="56"/>
        <end position="112"/>
    </location>
</feature>
<evidence type="ECO:0000313" key="8">
    <source>
        <dbReference type="EMBL" id="KAG7815711.1"/>
    </source>
</evidence>
<dbReference type="Pfam" id="PF04769">
    <property type="entry name" value="MATalpha_HMGbox"/>
    <property type="match status" value="1"/>
</dbReference>
<keyword evidence="1 5" id="KW-0805">Transcription regulation</keyword>
<protein>
    <recommendedName>
        <fullName evidence="7">Alpha box domain-containing protein</fullName>
    </recommendedName>
</protein>
<dbReference type="AlphaFoldDB" id="A0AAN6I2W6"/>
<feature type="compositionally biased region" description="Basic and acidic residues" evidence="6">
    <location>
        <begin position="32"/>
        <end position="42"/>
    </location>
</feature>
<evidence type="ECO:0000256" key="2">
    <source>
        <dbReference type="ARBA" id="ARBA00023125"/>
    </source>
</evidence>
<gene>
    <name evidence="8" type="ORF">KL928_005409</name>
    <name evidence="9" type="ORF">KL940_005379</name>
</gene>
<proteinExistence type="inferred from homology"/>
<evidence type="ECO:0000256" key="5">
    <source>
        <dbReference type="RuleBase" id="RU003516"/>
    </source>
</evidence>
<dbReference type="InterPro" id="IPR006856">
    <property type="entry name" value="MATalpha_HMGbox"/>
</dbReference>
<evidence type="ECO:0000259" key="7">
    <source>
        <dbReference type="PROSITE" id="PS51325"/>
    </source>
</evidence>
<evidence type="ECO:0000313" key="10">
    <source>
        <dbReference type="Proteomes" id="UP001196530"/>
    </source>
</evidence>
<dbReference type="RefSeq" id="XP_043057291.1">
    <property type="nucleotide sequence ID" value="XM_043206215.1"/>
</dbReference>
<dbReference type="GeneID" id="66129460"/>
<dbReference type="Proteomes" id="UP001197328">
    <property type="component" value="Unassembled WGS sequence"/>
</dbReference>
<dbReference type="GO" id="GO:0005634">
    <property type="term" value="C:nucleus"/>
    <property type="evidence" value="ECO:0007669"/>
    <property type="project" value="UniProtKB-SubCell"/>
</dbReference>
<dbReference type="Proteomes" id="UP001196530">
    <property type="component" value="Unassembled WGS sequence"/>
</dbReference>
<organism evidence="8 10">
    <name type="scientific">Pichia angusta</name>
    <name type="common">Yeast</name>
    <name type="synonym">Hansenula polymorpha</name>
    <dbReference type="NCBI Taxonomy" id="870730"/>
    <lineage>
        <taxon>Eukaryota</taxon>
        <taxon>Fungi</taxon>
        <taxon>Dikarya</taxon>
        <taxon>Ascomycota</taxon>
        <taxon>Saccharomycotina</taxon>
        <taxon>Pichiomycetes</taxon>
        <taxon>Pichiales</taxon>
        <taxon>Pichiaceae</taxon>
        <taxon>Ogataea</taxon>
    </lineage>
</organism>
<comment type="caution">
    <text evidence="8">The sequence shown here is derived from an EMBL/GenBank/DDBJ whole genome shotgun (WGS) entry which is preliminary data.</text>
</comment>
<comment type="similarity">
    <text evidence="5">Belongs to the MATALPHA1 family.</text>
</comment>
<feature type="compositionally biased region" description="Basic residues" evidence="6">
    <location>
        <begin position="43"/>
        <end position="56"/>
    </location>
</feature>
<dbReference type="PROSITE" id="PS51325">
    <property type="entry name" value="ALPHA_BOX"/>
    <property type="match status" value="1"/>
</dbReference>
<sequence>MTLDGLNLSFLTNLPQIPTTSPSLKRLLSEYGSKDNGSDRSNKVARKKPTRHKVQKGRKRLNGFMAFRSFYSRNITNYNSQKALSQALAHAWNREKHQQVWSLYATQYNHSKSMEPFSKWLDLKLNKKVGKYRSDDFNTWREINILSDIVVEDVYQECRP</sequence>
<keyword evidence="4 5" id="KW-0539">Nucleus</keyword>
<feature type="region of interest" description="Disordered" evidence="6">
    <location>
        <begin position="29"/>
        <end position="56"/>
    </location>
</feature>
<evidence type="ECO:0000256" key="1">
    <source>
        <dbReference type="ARBA" id="ARBA00023015"/>
    </source>
</evidence>
<evidence type="ECO:0000256" key="4">
    <source>
        <dbReference type="ARBA" id="ARBA00023242"/>
    </source>
</evidence>
<keyword evidence="11" id="KW-1185">Reference proteome</keyword>
<dbReference type="GO" id="GO:0008301">
    <property type="term" value="F:DNA binding, bending"/>
    <property type="evidence" value="ECO:0007669"/>
    <property type="project" value="InterPro"/>
</dbReference>
<evidence type="ECO:0000256" key="6">
    <source>
        <dbReference type="SAM" id="MobiDB-lite"/>
    </source>
</evidence>
<accession>A0AAN6I2W6</accession>
<dbReference type="GO" id="GO:0045895">
    <property type="term" value="P:positive regulation of mating-type specific transcription, DNA-templated"/>
    <property type="evidence" value="ECO:0007669"/>
    <property type="project" value="InterPro"/>
</dbReference>
<dbReference type="EMBL" id="JAHLVD010000025">
    <property type="protein sequence ID" value="KAG7844978.1"/>
    <property type="molecule type" value="Genomic_DNA"/>
</dbReference>
<dbReference type="EMBL" id="JAHLUX010000015">
    <property type="protein sequence ID" value="KAG7815711.1"/>
    <property type="molecule type" value="Genomic_DNA"/>
</dbReference>